<gene>
    <name evidence="2" type="ORF">OEV98_02230</name>
</gene>
<feature type="domain" description="N-acetyltransferase" evidence="1">
    <location>
        <begin position="1"/>
        <end position="166"/>
    </location>
</feature>
<dbReference type="Proteomes" id="UP001209318">
    <property type="component" value="Unassembled WGS sequence"/>
</dbReference>
<name>A0AAE3IS07_9BACI</name>
<protein>
    <submittedName>
        <fullName evidence="2">GNAT family N-acetyltransferase</fullName>
    </submittedName>
</protein>
<evidence type="ECO:0000313" key="3">
    <source>
        <dbReference type="Proteomes" id="UP001209318"/>
    </source>
</evidence>
<dbReference type="EMBL" id="JAOUSF010000001">
    <property type="protein sequence ID" value="MCU9612379.1"/>
    <property type="molecule type" value="Genomic_DNA"/>
</dbReference>
<reference evidence="2" key="1">
    <citation type="submission" date="2022-10" db="EMBL/GenBank/DDBJ databases">
        <title>Description of Fervidibacillus gen. nov. in the family Fervidibacillaceae fam. nov. with two species, Fervidibacillus albus sp. nov., and Fervidibacillus halotolerans sp. nov., isolated from tidal flat sediments.</title>
        <authorList>
            <person name="Kwon K.K."/>
            <person name="Yang S.-H."/>
        </authorList>
    </citation>
    <scope>NUCLEOTIDE SEQUENCE</scope>
    <source>
        <strain evidence="2">JCM 19140</strain>
    </source>
</reference>
<dbReference type="AlphaFoldDB" id="A0AAE3IS07"/>
<dbReference type="RefSeq" id="WP_263071944.1">
    <property type="nucleotide sequence ID" value="NZ_JAOUSF010000001.1"/>
</dbReference>
<organism evidence="2 3">
    <name type="scientific">Perspicuibacillus lycopersici</name>
    <dbReference type="NCBI Taxonomy" id="1325689"/>
    <lineage>
        <taxon>Bacteria</taxon>
        <taxon>Bacillati</taxon>
        <taxon>Bacillota</taxon>
        <taxon>Bacilli</taxon>
        <taxon>Bacillales</taxon>
        <taxon>Bacillaceae</taxon>
        <taxon>Perspicuibacillus</taxon>
    </lineage>
</organism>
<proteinExistence type="predicted"/>
<dbReference type="InterPro" id="IPR016181">
    <property type="entry name" value="Acyl_CoA_acyltransferase"/>
</dbReference>
<sequence length="175" mass="20091">MKIRNAKLTDIAGIAKVQVDSWRTTYRNIIPNDYLSTLSYKKSEERWAKIIPHSIVMVAEHNNGEIVGFISGGKERTGNYPDYSGELYAIYILQEYQKNSIGKKLVEALVYEFLEREISSMTVFVLEENPSRHFYEKLGGKYVDTVVDEVGGKTVNELVYGWKDIRSIIQEKNAK</sequence>
<dbReference type="Pfam" id="PF00583">
    <property type="entry name" value="Acetyltransf_1"/>
    <property type="match status" value="1"/>
</dbReference>
<dbReference type="CDD" id="cd04301">
    <property type="entry name" value="NAT_SF"/>
    <property type="match status" value="1"/>
</dbReference>
<dbReference type="InterPro" id="IPR000182">
    <property type="entry name" value="GNAT_dom"/>
</dbReference>
<dbReference type="Gene3D" id="3.40.630.30">
    <property type="match status" value="1"/>
</dbReference>
<comment type="caution">
    <text evidence="2">The sequence shown here is derived from an EMBL/GenBank/DDBJ whole genome shotgun (WGS) entry which is preliminary data.</text>
</comment>
<dbReference type="GO" id="GO:0016747">
    <property type="term" value="F:acyltransferase activity, transferring groups other than amino-acyl groups"/>
    <property type="evidence" value="ECO:0007669"/>
    <property type="project" value="InterPro"/>
</dbReference>
<accession>A0AAE3IS07</accession>
<keyword evidence="3" id="KW-1185">Reference proteome</keyword>
<evidence type="ECO:0000313" key="2">
    <source>
        <dbReference type="EMBL" id="MCU9612379.1"/>
    </source>
</evidence>
<dbReference type="SUPFAM" id="SSF55729">
    <property type="entry name" value="Acyl-CoA N-acyltransferases (Nat)"/>
    <property type="match status" value="1"/>
</dbReference>
<dbReference type="PROSITE" id="PS51186">
    <property type="entry name" value="GNAT"/>
    <property type="match status" value="1"/>
</dbReference>
<evidence type="ECO:0000259" key="1">
    <source>
        <dbReference type="PROSITE" id="PS51186"/>
    </source>
</evidence>